<gene>
    <name evidence="2" type="ORF">DAPPUDRAFT_247022</name>
</gene>
<keyword evidence="3" id="KW-1185">Reference proteome</keyword>
<dbReference type="HOGENOM" id="CLU_1526736_0_0_1"/>
<organism evidence="2 3">
    <name type="scientific">Daphnia pulex</name>
    <name type="common">Water flea</name>
    <dbReference type="NCBI Taxonomy" id="6669"/>
    <lineage>
        <taxon>Eukaryota</taxon>
        <taxon>Metazoa</taxon>
        <taxon>Ecdysozoa</taxon>
        <taxon>Arthropoda</taxon>
        <taxon>Crustacea</taxon>
        <taxon>Branchiopoda</taxon>
        <taxon>Diplostraca</taxon>
        <taxon>Cladocera</taxon>
        <taxon>Anomopoda</taxon>
        <taxon>Daphniidae</taxon>
        <taxon>Daphnia</taxon>
    </lineage>
</organism>
<dbReference type="InParanoid" id="E9GRM3"/>
<dbReference type="AlphaFoldDB" id="E9GRM3"/>
<feature type="compositionally biased region" description="Acidic residues" evidence="1">
    <location>
        <begin position="152"/>
        <end position="164"/>
    </location>
</feature>
<dbReference type="Proteomes" id="UP000000305">
    <property type="component" value="Unassembled WGS sequence"/>
</dbReference>
<feature type="region of interest" description="Disordered" evidence="1">
    <location>
        <begin position="136"/>
        <end position="164"/>
    </location>
</feature>
<dbReference type="KEGG" id="dpx:DAPPUDRAFT_247022"/>
<proteinExistence type="predicted"/>
<name>E9GRM3_DAPPU</name>
<dbReference type="EMBL" id="GL732560">
    <property type="protein sequence ID" value="EFX77796.1"/>
    <property type="molecule type" value="Genomic_DNA"/>
</dbReference>
<protein>
    <submittedName>
        <fullName evidence="2">Uncharacterized protein</fullName>
    </submittedName>
</protein>
<evidence type="ECO:0000313" key="3">
    <source>
        <dbReference type="Proteomes" id="UP000000305"/>
    </source>
</evidence>
<reference evidence="2 3" key="1">
    <citation type="journal article" date="2011" name="Science">
        <title>The ecoresponsive genome of Daphnia pulex.</title>
        <authorList>
            <person name="Colbourne J.K."/>
            <person name="Pfrender M.E."/>
            <person name="Gilbert D."/>
            <person name="Thomas W.K."/>
            <person name="Tucker A."/>
            <person name="Oakley T.H."/>
            <person name="Tokishita S."/>
            <person name="Aerts A."/>
            <person name="Arnold G.J."/>
            <person name="Basu M.K."/>
            <person name="Bauer D.J."/>
            <person name="Caceres C.E."/>
            <person name="Carmel L."/>
            <person name="Casola C."/>
            <person name="Choi J.H."/>
            <person name="Detter J.C."/>
            <person name="Dong Q."/>
            <person name="Dusheyko S."/>
            <person name="Eads B.D."/>
            <person name="Frohlich T."/>
            <person name="Geiler-Samerotte K.A."/>
            <person name="Gerlach D."/>
            <person name="Hatcher P."/>
            <person name="Jogdeo S."/>
            <person name="Krijgsveld J."/>
            <person name="Kriventseva E.V."/>
            <person name="Kultz D."/>
            <person name="Laforsch C."/>
            <person name="Lindquist E."/>
            <person name="Lopez J."/>
            <person name="Manak J.R."/>
            <person name="Muller J."/>
            <person name="Pangilinan J."/>
            <person name="Patwardhan R.P."/>
            <person name="Pitluck S."/>
            <person name="Pritham E.J."/>
            <person name="Rechtsteiner A."/>
            <person name="Rho M."/>
            <person name="Rogozin I.B."/>
            <person name="Sakarya O."/>
            <person name="Salamov A."/>
            <person name="Schaack S."/>
            <person name="Shapiro H."/>
            <person name="Shiga Y."/>
            <person name="Skalitzky C."/>
            <person name="Smith Z."/>
            <person name="Souvorov A."/>
            <person name="Sung W."/>
            <person name="Tang Z."/>
            <person name="Tsuchiya D."/>
            <person name="Tu H."/>
            <person name="Vos H."/>
            <person name="Wang M."/>
            <person name="Wolf Y.I."/>
            <person name="Yamagata H."/>
            <person name="Yamada T."/>
            <person name="Ye Y."/>
            <person name="Shaw J.R."/>
            <person name="Andrews J."/>
            <person name="Crease T.J."/>
            <person name="Tang H."/>
            <person name="Lucas S.M."/>
            <person name="Robertson H.M."/>
            <person name="Bork P."/>
            <person name="Koonin E.V."/>
            <person name="Zdobnov E.M."/>
            <person name="Grigoriev I.V."/>
            <person name="Lynch M."/>
            <person name="Boore J.L."/>
        </authorList>
    </citation>
    <scope>NUCLEOTIDE SEQUENCE [LARGE SCALE GENOMIC DNA]</scope>
</reference>
<evidence type="ECO:0000256" key="1">
    <source>
        <dbReference type="SAM" id="MobiDB-lite"/>
    </source>
</evidence>
<evidence type="ECO:0000313" key="2">
    <source>
        <dbReference type="EMBL" id="EFX77796.1"/>
    </source>
</evidence>
<sequence length="176" mass="20301">MKALILLEEVGARTNVTVWNQFKVTGKTGEVVNKFAHPTQDETTVGGKRVSFKYLEKLYKIQNDKYDAVSQRGLRVTRKWTHAHIYPNSFQKMRALVDFYDLCEATEAYQNRGRKTRIINIAQAPRYSMPFVEEGYEEGEDDGAQNPLLHDDNDDSDYNSDDEHDECFDVNVAAHF</sequence>
<accession>E9GRM3</accession>